<evidence type="ECO:0000256" key="1">
    <source>
        <dbReference type="SAM" id="MobiDB-lite"/>
    </source>
</evidence>
<dbReference type="EMBL" id="JAUESC010000003">
    <property type="protein sequence ID" value="KAK0602275.1"/>
    <property type="molecule type" value="Genomic_DNA"/>
</dbReference>
<reference evidence="3" key="2">
    <citation type="submission" date="2023-06" db="EMBL/GenBank/DDBJ databases">
        <authorList>
            <person name="Swenson N.G."/>
            <person name="Wegrzyn J.L."/>
            <person name="Mcevoy S.L."/>
        </authorList>
    </citation>
    <scope>NUCLEOTIDE SEQUENCE</scope>
    <source>
        <strain evidence="3">NS2018</strain>
        <tissue evidence="3">Leaf</tissue>
    </source>
</reference>
<organism evidence="3 4">
    <name type="scientific">Acer saccharum</name>
    <name type="common">Sugar maple</name>
    <dbReference type="NCBI Taxonomy" id="4024"/>
    <lineage>
        <taxon>Eukaryota</taxon>
        <taxon>Viridiplantae</taxon>
        <taxon>Streptophyta</taxon>
        <taxon>Embryophyta</taxon>
        <taxon>Tracheophyta</taxon>
        <taxon>Spermatophyta</taxon>
        <taxon>Magnoliopsida</taxon>
        <taxon>eudicotyledons</taxon>
        <taxon>Gunneridae</taxon>
        <taxon>Pentapetalae</taxon>
        <taxon>rosids</taxon>
        <taxon>malvids</taxon>
        <taxon>Sapindales</taxon>
        <taxon>Sapindaceae</taxon>
        <taxon>Hippocastanoideae</taxon>
        <taxon>Acereae</taxon>
        <taxon>Acer</taxon>
    </lineage>
</organism>
<sequence length="103" mass="10894">MARGGATSSNAGASNGGTRAGGSNGGNRFANLEISNSDRSPAEDFNSPYFLNNGDHPGLNLVSHQLVGENYNTWSRAMSMALTAKNKLCFIDGPQSGNQDWDR</sequence>
<name>A0AA39W474_ACESA</name>
<proteinExistence type="predicted"/>
<protein>
    <recommendedName>
        <fullName evidence="2">Retrotransposon Copia-like N-terminal domain-containing protein</fullName>
    </recommendedName>
</protein>
<dbReference type="PANTHER" id="PTHR37610">
    <property type="entry name" value="CCHC-TYPE DOMAIN-CONTAINING PROTEIN"/>
    <property type="match status" value="1"/>
</dbReference>
<comment type="caution">
    <text evidence="3">The sequence shown here is derived from an EMBL/GenBank/DDBJ whole genome shotgun (WGS) entry which is preliminary data.</text>
</comment>
<feature type="domain" description="Retrotransposon Copia-like N-terminal" evidence="2">
    <location>
        <begin position="55"/>
        <end position="95"/>
    </location>
</feature>
<gene>
    <name evidence="3" type="ORF">LWI29_031927</name>
</gene>
<feature type="compositionally biased region" description="Gly residues" evidence="1">
    <location>
        <begin position="14"/>
        <end position="25"/>
    </location>
</feature>
<dbReference type="Pfam" id="PF14244">
    <property type="entry name" value="Retrotran_gag_3"/>
    <property type="match status" value="1"/>
</dbReference>
<dbReference type="InterPro" id="IPR029472">
    <property type="entry name" value="Copia-like_N"/>
</dbReference>
<evidence type="ECO:0000313" key="3">
    <source>
        <dbReference type="EMBL" id="KAK0602275.1"/>
    </source>
</evidence>
<keyword evidence="4" id="KW-1185">Reference proteome</keyword>
<evidence type="ECO:0000313" key="4">
    <source>
        <dbReference type="Proteomes" id="UP001168877"/>
    </source>
</evidence>
<dbReference type="Proteomes" id="UP001168877">
    <property type="component" value="Unassembled WGS sequence"/>
</dbReference>
<feature type="region of interest" description="Disordered" evidence="1">
    <location>
        <begin position="1"/>
        <end position="49"/>
    </location>
</feature>
<reference evidence="3" key="1">
    <citation type="journal article" date="2022" name="Plant J.">
        <title>Strategies of tolerance reflected in two North American maple genomes.</title>
        <authorList>
            <person name="McEvoy S.L."/>
            <person name="Sezen U.U."/>
            <person name="Trouern-Trend A."/>
            <person name="McMahon S.M."/>
            <person name="Schaberg P.G."/>
            <person name="Yang J."/>
            <person name="Wegrzyn J.L."/>
            <person name="Swenson N.G."/>
        </authorList>
    </citation>
    <scope>NUCLEOTIDE SEQUENCE</scope>
    <source>
        <strain evidence="3">NS2018</strain>
    </source>
</reference>
<accession>A0AA39W474</accession>
<feature type="compositionally biased region" description="Low complexity" evidence="1">
    <location>
        <begin position="1"/>
        <end position="13"/>
    </location>
</feature>
<dbReference type="AlphaFoldDB" id="A0AA39W474"/>
<dbReference type="PANTHER" id="PTHR37610:SF97">
    <property type="entry name" value="RETROTRANSPOSON GAG DOMAIN-CONTAINING PROTEIN"/>
    <property type="match status" value="1"/>
</dbReference>
<evidence type="ECO:0000259" key="2">
    <source>
        <dbReference type="Pfam" id="PF14244"/>
    </source>
</evidence>